<evidence type="ECO:0000313" key="3">
    <source>
        <dbReference type="Proteomes" id="UP001530400"/>
    </source>
</evidence>
<dbReference type="AlphaFoldDB" id="A0ABD3NZY9"/>
<evidence type="ECO:0000313" key="2">
    <source>
        <dbReference type="EMBL" id="KAL3781279.1"/>
    </source>
</evidence>
<keyword evidence="3" id="KW-1185">Reference proteome</keyword>
<protein>
    <submittedName>
        <fullName evidence="2">Uncharacterized protein</fullName>
    </submittedName>
</protein>
<feature type="region of interest" description="Disordered" evidence="1">
    <location>
        <begin position="27"/>
        <end position="60"/>
    </location>
</feature>
<comment type="caution">
    <text evidence="2">The sequence shown here is derived from an EMBL/GenBank/DDBJ whole genome shotgun (WGS) entry which is preliminary data.</text>
</comment>
<organism evidence="2 3">
    <name type="scientific">Cyclotella atomus</name>
    <dbReference type="NCBI Taxonomy" id="382360"/>
    <lineage>
        <taxon>Eukaryota</taxon>
        <taxon>Sar</taxon>
        <taxon>Stramenopiles</taxon>
        <taxon>Ochrophyta</taxon>
        <taxon>Bacillariophyta</taxon>
        <taxon>Coscinodiscophyceae</taxon>
        <taxon>Thalassiosirophycidae</taxon>
        <taxon>Stephanodiscales</taxon>
        <taxon>Stephanodiscaceae</taxon>
        <taxon>Cyclotella</taxon>
    </lineage>
</organism>
<accession>A0ABD3NZY9</accession>
<proteinExistence type="predicted"/>
<sequence length="248" mass="27046">MVITFNSRFQDIKNRCAPLLGKRRIDMPSDITSKGKSGAAAGGVPRTRDSDETINRHKRQKQELAYTVATIEEALLEAGRPTMSLKSVRRERALPYGSVDLSLSKVVSASEYDASSHASAAAEDTDKSKDREQDIYCKAFYSNYSSLIQSTRHYYNVSSSSDSKFANDENEKKSESSSSMEGLSSWTPTSSNHDMNDNKDIDNDNRSDQSSLNDGGSTSDSDESISSQNVTSANKDANESSAAFSVVG</sequence>
<feature type="compositionally biased region" description="Polar residues" evidence="1">
    <location>
        <begin position="228"/>
        <end position="248"/>
    </location>
</feature>
<feature type="compositionally biased region" description="Basic and acidic residues" evidence="1">
    <location>
        <begin position="194"/>
        <end position="207"/>
    </location>
</feature>
<feature type="compositionally biased region" description="Low complexity" evidence="1">
    <location>
        <begin position="176"/>
        <end position="185"/>
    </location>
</feature>
<feature type="compositionally biased region" description="Basic and acidic residues" evidence="1">
    <location>
        <begin position="165"/>
        <end position="175"/>
    </location>
</feature>
<dbReference type="Proteomes" id="UP001530400">
    <property type="component" value="Unassembled WGS sequence"/>
</dbReference>
<dbReference type="EMBL" id="JALLPJ020000852">
    <property type="protein sequence ID" value="KAL3781279.1"/>
    <property type="molecule type" value="Genomic_DNA"/>
</dbReference>
<reference evidence="2 3" key="1">
    <citation type="submission" date="2024-10" db="EMBL/GenBank/DDBJ databases">
        <title>Updated reference genomes for cyclostephanoid diatoms.</title>
        <authorList>
            <person name="Roberts W.R."/>
            <person name="Alverson A.J."/>
        </authorList>
    </citation>
    <scope>NUCLEOTIDE SEQUENCE [LARGE SCALE GENOMIC DNA]</scope>
    <source>
        <strain evidence="2 3">AJA010-31</strain>
    </source>
</reference>
<evidence type="ECO:0000256" key="1">
    <source>
        <dbReference type="SAM" id="MobiDB-lite"/>
    </source>
</evidence>
<feature type="compositionally biased region" description="Low complexity" evidence="1">
    <location>
        <begin position="214"/>
        <end position="227"/>
    </location>
</feature>
<gene>
    <name evidence="2" type="ORF">ACHAWO_001616</name>
</gene>
<feature type="compositionally biased region" description="Low complexity" evidence="1">
    <location>
        <begin position="34"/>
        <end position="43"/>
    </location>
</feature>
<name>A0ABD3NZY9_9STRA</name>
<feature type="region of interest" description="Disordered" evidence="1">
    <location>
        <begin position="158"/>
        <end position="248"/>
    </location>
</feature>
<feature type="compositionally biased region" description="Basic and acidic residues" evidence="1">
    <location>
        <begin position="46"/>
        <end position="55"/>
    </location>
</feature>